<comment type="caution">
    <text evidence="2">The sequence shown here is derived from an EMBL/GenBank/DDBJ whole genome shotgun (WGS) entry which is preliminary data.</text>
</comment>
<evidence type="ECO:0000313" key="2">
    <source>
        <dbReference type="EMBL" id="MFC5140568.1"/>
    </source>
</evidence>
<dbReference type="InterPro" id="IPR021401">
    <property type="entry name" value="DUF3040"/>
</dbReference>
<dbReference type="EMBL" id="JBHSKG010000011">
    <property type="protein sequence ID" value="MFC5140568.1"/>
    <property type="molecule type" value="Genomic_DNA"/>
</dbReference>
<dbReference type="Pfam" id="PF11239">
    <property type="entry name" value="DUF3040"/>
    <property type="match status" value="1"/>
</dbReference>
<dbReference type="Proteomes" id="UP001596175">
    <property type="component" value="Unassembled WGS sequence"/>
</dbReference>
<gene>
    <name evidence="2" type="ORF">ACFPK1_20190</name>
</gene>
<keyword evidence="1" id="KW-0812">Transmembrane</keyword>
<keyword evidence="1" id="KW-0472">Membrane</keyword>
<reference evidence="3" key="1">
    <citation type="journal article" date="2019" name="Int. J. Syst. Evol. Microbiol.">
        <title>The Global Catalogue of Microorganisms (GCM) 10K type strain sequencing project: providing services to taxonomists for standard genome sequencing and annotation.</title>
        <authorList>
            <consortium name="The Broad Institute Genomics Platform"/>
            <consortium name="The Broad Institute Genome Sequencing Center for Infectious Disease"/>
            <person name="Wu L."/>
            <person name="Ma J."/>
        </authorList>
    </citation>
    <scope>NUCLEOTIDE SEQUENCE [LARGE SCALE GENOMIC DNA]</scope>
    <source>
        <strain evidence="3">XZYJ18</strain>
    </source>
</reference>
<dbReference type="RefSeq" id="WP_378022733.1">
    <property type="nucleotide sequence ID" value="NZ_JBHSKG010000011.1"/>
</dbReference>
<accession>A0ABV9ZGA0</accession>
<name>A0ABV9ZGA0_9PSEU</name>
<evidence type="ECO:0000313" key="3">
    <source>
        <dbReference type="Proteomes" id="UP001596175"/>
    </source>
</evidence>
<keyword evidence="1" id="KW-1133">Transmembrane helix</keyword>
<feature type="transmembrane region" description="Helical" evidence="1">
    <location>
        <begin position="80"/>
        <end position="98"/>
    </location>
</feature>
<protein>
    <submittedName>
        <fullName evidence="2">DUF3040 domain-containing protein</fullName>
    </submittedName>
</protein>
<organism evidence="2 3">
    <name type="scientific">Actinomycetospora rhizophila</name>
    <dbReference type="NCBI Taxonomy" id="1416876"/>
    <lineage>
        <taxon>Bacteria</taxon>
        <taxon>Bacillati</taxon>
        <taxon>Actinomycetota</taxon>
        <taxon>Actinomycetes</taxon>
        <taxon>Pseudonocardiales</taxon>
        <taxon>Pseudonocardiaceae</taxon>
        <taxon>Actinomycetospora</taxon>
    </lineage>
</organism>
<keyword evidence="3" id="KW-1185">Reference proteome</keyword>
<sequence>MTTPLPREPSDEPRPLSDREKRALHDLEHRLADDDPALSMSLRQPAAWRRHLSDRALNVIIQIAVVVVLLVVVLPGPWGAALVAVALMVIPGTLSILASRRERGESAAES</sequence>
<proteinExistence type="predicted"/>
<feature type="transmembrane region" description="Helical" evidence="1">
    <location>
        <begin position="56"/>
        <end position="74"/>
    </location>
</feature>
<evidence type="ECO:0000256" key="1">
    <source>
        <dbReference type="SAM" id="Phobius"/>
    </source>
</evidence>